<evidence type="ECO:0000256" key="4">
    <source>
        <dbReference type="ARBA" id="ARBA00022786"/>
    </source>
</evidence>
<comment type="caution">
    <text evidence="8">The sequence shown here is derived from an EMBL/GenBank/DDBJ whole genome shotgun (WGS) entry which is preliminary data.</text>
</comment>
<accession>A0AAW2H9C8</accession>
<feature type="compositionally biased region" description="Acidic residues" evidence="6">
    <location>
        <begin position="1663"/>
        <end position="1674"/>
    </location>
</feature>
<evidence type="ECO:0000256" key="1">
    <source>
        <dbReference type="ARBA" id="ARBA00005234"/>
    </source>
</evidence>
<protein>
    <recommendedName>
        <fullName evidence="7">Ubiquitin-like protease family profile domain-containing protein</fullName>
    </recommendedName>
</protein>
<dbReference type="SUPFAM" id="SSF54001">
    <property type="entry name" value="Cysteine proteinases"/>
    <property type="match status" value="1"/>
</dbReference>
<dbReference type="Gene3D" id="1.10.418.20">
    <property type="match status" value="1"/>
</dbReference>
<dbReference type="GO" id="GO:0006508">
    <property type="term" value="P:proteolysis"/>
    <property type="evidence" value="ECO:0007669"/>
    <property type="project" value="UniProtKB-KW"/>
</dbReference>
<organism evidence="8">
    <name type="scientific">Menopon gallinae</name>
    <name type="common">poultry shaft louse</name>
    <dbReference type="NCBI Taxonomy" id="328185"/>
    <lineage>
        <taxon>Eukaryota</taxon>
        <taxon>Metazoa</taxon>
        <taxon>Ecdysozoa</taxon>
        <taxon>Arthropoda</taxon>
        <taxon>Hexapoda</taxon>
        <taxon>Insecta</taxon>
        <taxon>Pterygota</taxon>
        <taxon>Neoptera</taxon>
        <taxon>Paraneoptera</taxon>
        <taxon>Psocodea</taxon>
        <taxon>Troctomorpha</taxon>
        <taxon>Phthiraptera</taxon>
        <taxon>Amblycera</taxon>
        <taxon>Menoponidae</taxon>
        <taxon>Menopon</taxon>
    </lineage>
</organism>
<evidence type="ECO:0000256" key="5">
    <source>
        <dbReference type="ARBA" id="ARBA00022801"/>
    </source>
</evidence>
<dbReference type="Gene3D" id="3.30.310.130">
    <property type="entry name" value="Ubiquitin-related"/>
    <property type="match status" value="1"/>
</dbReference>
<dbReference type="PANTHER" id="PTHR46896">
    <property type="entry name" value="SENTRIN-SPECIFIC PROTEASE"/>
    <property type="match status" value="1"/>
</dbReference>
<dbReference type="PANTHER" id="PTHR46896:SF3">
    <property type="entry name" value="FI06413P-RELATED"/>
    <property type="match status" value="1"/>
</dbReference>
<dbReference type="InterPro" id="IPR003653">
    <property type="entry name" value="Peptidase_C48_C"/>
</dbReference>
<dbReference type="GO" id="GO:0005737">
    <property type="term" value="C:cytoplasm"/>
    <property type="evidence" value="ECO:0007669"/>
    <property type="project" value="TreeGrafter"/>
</dbReference>
<keyword evidence="2" id="KW-0597">Phosphoprotein</keyword>
<dbReference type="GO" id="GO:0005634">
    <property type="term" value="C:nucleus"/>
    <property type="evidence" value="ECO:0007669"/>
    <property type="project" value="TreeGrafter"/>
</dbReference>
<gene>
    <name evidence="8" type="ORF">PYX00_008899</name>
</gene>
<keyword evidence="4" id="KW-0833">Ubl conjugation pathway</keyword>
<feature type="region of interest" description="Disordered" evidence="6">
    <location>
        <begin position="1836"/>
        <end position="1924"/>
    </location>
</feature>
<feature type="domain" description="Ubiquitin-like protease family profile" evidence="7">
    <location>
        <begin position="1479"/>
        <end position="1787"/>
    </location>
</feature>
<dbReference type="FunFam" id="1.10.418.20:FF:000001">
    <property type="entry name" value="sentrin-specific protease 6 isoform X1"/>
    <property type="match status" value="1"/>
</dbReference>
<evidence type="ECO:0000256" key="3">
    <source>
        <dbReference type="ARBA" id="ARBA00022670"/>
    </source>
</evidence>
<feature type="compositionally biased region" description="Acidic residues" evidence="6">
    <location>
        <begin position="1887"/>
        <end position="1924"/>
    </location>
</feature>
<keyword evidence="3" id="KW-0645">Protease</keyword>
<feature type="region of interest" description="Disordered" evidence="6">
    <location>
        <begin position="1602"/>
        <end position="1682"/>
    </location>
</feature>
<evidence type="ECO:0000259" key="7">
    <source>
        <dbReference type="PROSITE" id="PS50600"/>
    </source>
</evidence>
<feature type="compositionally biased region" description="Polar residues" evidence="6">
    <location>
        <begin position="1841"/>
        <end position="1850"/>
    </location>
</feature>
<feature type="compositionally biased region" description="Polar residues" evidence="6">
    <location>
        <begin position="561"/>
        <end position="575"/>
    </location>
</feature>
<dbReference type="InterPro" id="IPR051947">
    <property type="entry name" value="Sentrin-specific_protease"/>
</dbReference>
<evidence type="ECO:0000313" key="8">
    <source>
        <dbReference type="EMBL" id="KAL0266316.1"/>
    </source>
</evidence>
<sequence length="2180" mass="242781">MAQYYQLTSLEEICHLYPNLQVDNIDSVQYMVQDDKIIQYTDAQGQQVLTAIDNSNIQFGQGAPLQQQGVLVIEAIDPQSLEANQAAVSSKQPQVVVQQINSAGQPSNQISGTQQPLILQHVDQGSAESDLSKGVSCGDKPQSTMPVDPNKSQTMNQQSQYVIQPIQANVVHVDSSKQQHNSVQTHYLSHQQKNVNNALQVCDGQMVDLKELQDLPPSQVEGNKVKCQTFIGQIGTVNNQQQFLMQQMDPSNQKLIAEIGKEDRRLVTRQIDGKEQTGFIIQHLSSNNPLQNQILVNPLKGNKSQQTVIHNVNFSEKEPETFTVQNVENTHFVMQKVEGIKKQQTQYQTQHFIVPQGEKLQPKLVVHRLEMPKTMSSTPQLIVQQFQPATSTQGSQYVVQQLDLSNHQHLLPYIVSSSIPKHSVPGDSVQKLDSGKKEGKSPQCIERRIVFKEKGEENALGQFTNDAVCSKKVDDATNRQDGVIEPIKSQLTEDTTVTRISQHIQTSEMNEKQINVQQARNEPQRLFIQQSIGTQLNHIQRSPQQGVQHSQNYTKARIAENYSNTDVSNEQSKTGDTSEQHSHLQVPSQQICCIVQEEKRDDDNSLKNKPESSPLEYDQNGFRIVSSLSSVSSASLQQSKRITVKHNEMESYPASVFLIPKGDNQTYQAAQTVPQLVNKQIGTNDKTSQTGDISHDIVLQLESPIITTAAPEDTQKTANVTGLSQRKITGRCQVIQGATVSAPAESGEKVTVSRLQPSPTNKTVSSVITAGEQIKEWVSVDNEKRDVIVQPCSYNNVTTQSVATQSTSVTPINVRVGKGAVRGGRGGLHVPVQRGIFQCSPVVRGVQIQTASRHSQPEAERKVKDCKTVNAAGTLGSVSGVQEIRHQSVPRPIIYQLASVGTNSFTDRNNSDNNINSNNSGSGTSGVSNNNVINTSGGTSNNSSNNPNTSDLSQGTENMDETRMLVLLPNGERRLVRFPNSQQNVHFNQLWQQVRFSLGSQISIVSNDRLGEKTGCGHVLIKVENKDKLNSHDSAYSGPIVTGASAIQNSSTCTAPLQSKPRGVSPRLITTSTSIRSRVTSVTPRLGPPRMFSQRIVTPTLQSQNILTQNNSLQTTGTQSSPETTQLVQHQKEAPKFIAGQVAICPFCGISSLDFNKCIRCRRKLPPNVKSQSIPPVKKTSEKGNTSNEEVADCSNAEEEEEDKCTETQGIGNKEKITSPISDKKKAKPSVKKKKIPEEPAEIFILSSDDEEESAVNKSDVTRELPVLEKEPVYGIMHLSAEEIAAASKGSNLVDDLMENVQPGLYTTLQCRSVRIGSYKTQPKERVFLSTKGVRFVVPSLKNEIVTILIPSAEILKILVHFGKQMSIVFIYASPKMGFRIRSQLGMESKLGPYYDPTASQDETHKRLSFFMEKMTDDNKIAIHTMFAHSELIEELSEKEANEILLRASPMDEHGALARPVDTVRKIMIYPPPPEKGGIALNNQDYACLGEDQFLNDVIIDFYLKYLLYKVLSAEDRERTHVFSTFFYKRLTTKPKTMGKNDPENDPKLSPAEKRHMRVKGWTKHVNLFEKDFIIVPINEHSHWFLAIICFPGLTGPVRFSDNSPVEPEEVQPKKTSRTVQIGNTTITHIIKTEKSSVTVEMGPGSDRDEAEGDQDDLHPSSDEEESEQTEEETASNSTQVEIPLLSPAPQSFPEQSKDPKARCLRRKNFKEPIKQPCILIFDSLAGASRVRVVATLRDYLKIEYKKKMGRDREFSKDTIKGAVPKVPQQNNFTDCGLYVLQYVESFFQDPLHDFKLPLKYLQDWFPEEVVSGKRQELACLIRSLMEEQGIKVDEMGLPTLTFTNSSNTGEEQAKLEEEEEEEEEEMEEDELNGEEEELEKNATAECDFDIDEAEDMDLDDDEQEEGDDEEEEEEEEDEEDEELYDELKLNELQRFQVTVRGPEKGGEDCPIPSNAMGCVTSESGEDHCSRNVQTNVCSSERIKCLPIHENVNETDNGEEKSVKYRKVNVQLNRRSVPLTEYQDFESQISCTTIEKNAGGELDMVISDGEDEGKIEVMDMENAIVMSNSSGASAGNAIGSVANEKNSLEVANNVVKLVNEKGVTVQLREDVSGLVDACSKRLNENCDTKLDDCSEHSESDIQKTNSPCSKRSYEALKSVRIPRKAERAIDFNKRQRIDET</sequence>
<feature type="compositionally biased region" description="Acidic residues" evidence="6">
    <location>
        <begin position="1190"/>
        <end position="1204"/>
    </location>
</feature>
<feature type="region of interest" description="Disordered" evidence="6">
    <location>
        <begin position="1169"/>
        <end position="1234"/>
    </location>
</feature>
<feature type="region of interest" description="Disordered" evidence="6">
    <location>
        <begin position="560"/>
        <end position="587"/>
    </location>
</feature>
<dbReference type="InterPro" id="IPR038765">
    <property type="entry name" value="Papain-like_cys_pep_sf"/>
</dbReference>
<feature type="region of interest" description="Disordered" evidence="6">
    <location>
        <begin position="905"/>
        <end position="956"/>
    </location>
</feature>
<dbReference type="GO" id="GO:0070139">
    <property type="term" value="F:SUMO-specific endopeptidase activity"/>
    <property type="evidence" value="ECO:0007669"/>
    <property type="project" value="TreeGrafter"/>
</dbReference>
<evidence type="ECO:0000256" key="2">
    <source>
        <dbReference type="ARBA" id="ARBA00022553"/>
    </source>
</evidence>
<feature type="compositionally biased region" description="Polar residues" evidence="6">
    <location>
        <begin position="1618"/>
        <end position="1628"/>
    </location>
</feature>
<feature type="compositionally biased region" description="Basic residues" evidence="6">
    <location>
        <begin position="1225"/>
        <end position="1234"/>
    </location>
</feature>
<proteinExistence type="inferred from homology"/>
<dbReference type="FunFam" id="1.10.418.20:FF:000004">
    <property type="entry name" value="sentrin-specific protease 7 isoform X1"/>
    <property type="match status" value="1"/>
</dbReference>
<feature type="compositionally biased region" description="Basic and acidic residues" evidence="6">
    <location>
        <begin position="599"/>
        <end position="610"/>
    </location>
</feature>
<feature type="compositionally biased region" description="Acidic residues" evidence="6">
    <location>
        <begin position="1857"/>
        <end position="1879"/>
    </location>
</feature>
<feature type="region of interest" description="Disordered" evidence="6">
    <location>
        <begin position="129"/>
        <end position="152"/>
    </location>
</feature>
<dbReference type="Pfam" id="PF02902">
    <property type="entry name" value="Peptidase_C48"/>
    <property type="match status" value="1"/>
</dbReference>
<dbReference type="EMBL" id="JARGDH010000005">
    <property type="protein sequence ID" value="KAL0266316.1"/>
    <property type="molecule type" value="Genomic_DNA"/>
</dbReference>
<evidence type="ECO:0000256" key="6">
    <source>
        <dbReference type="SAM" id="MobiDB-lite"/>
    </source>
</evidence>
<dbReference type="GO" id="GO:0016926">
    <property type="term" value="P:protein desumoylation"/>
    <property type="evidence" value="ECO:0007669"/>
    <property type="project" value="TreeGrafter"/>
</dbReference>
<name>A0AAW2H9C8_9NEOP</name>
<keyword evidence="5" id="KW-0378">Hydrolase</keyword>
<dbReference type="PROSITE" id="PS50600">
    <property type="entry name" value="ULP_PROTEASE"/>
    <property type="match status" value="1"/>
</dbReference>
<reference evidence="8" key="1">
    <citation type="journal article" date="2024" name="Gigascience">
        <title>Chromosome-level genome of the poultry shaft louse Menopon gallinae provides insight into the host-switching and adaptive evolution of parasitic lice.</title>
        <authorList>
            <person name="Xu Y."/>
            <person name="Ma L."/>
            <person name="Liu S."/>
            <person name="Liang Y."/>
            <person name="Liu Q."/>
            <person name="He Z."/>
            <person name="Tian L."/>
            <person name="Duan Y."/>
            <person name="Cai W."/>
            <person name="Li H."/>
            <person name="Song F."/>
        </authorList>
    </citation>
    <scope>NUCLEOTIDE SEQUENCE</scope>
    <source>
        <strain evidence="8">Cailab_2023a</strain>
    </source>
</reference>
<feature type="compositionally biased region" description="Polar residues" evidence="6">
    <location>
        <begin position="141"/>
        <end position="152"/>
    </location>
</feature>
<feature type="compositionally biased region" description="Low complexity" evidence="6">
    <location>
        <begin position="911"/>
        <end position="951"/>
    </location>
</feature>
<comment type="similarity">
    <text evidence="1">Belongs to the peptidase C48 family.</text>
</comment>
<feature type="region of interest" description="Disordered" evidence="6">
    <location>
        <begin position="599"/>
        <end position="618"/>
    </location>
</feature>